<dbReference type="GO" id="GO:0003677">
    <property type="term" value="F:DNA binding"/>
    <property type="evidence" value="ECO:0007669"/>
    <property type="project" value="InterPro"/>
</dbReference>
<dbReference type="AlphaFoldDB" id="A0A9P8LAD3"/>
<feature type="compositionally biased region" description="Low complexity" evidence="1">
    <location>
        <begin position="162"/>
        <end position="173"/>
    </location>
</feature>
<name>A0A9P8LAD3_9PEZI</name>
<feature type="compositionally biased region" description="Low complexity" evidence="1">
    <location>
        <begin position="25"/>
        <end position="37"/>
    </location>
</feature>
<evidence type="ECO:0000313" key="3">
    <source>
        <dbReference type="Proteomes" id="UP000750711"/>
    </source>
</evidence>
<feature type="region of interest" description="Disordered" evidence="1">
    <location>
        <begin position="1"/>
        <end position="139"/>
    </location>
</feature>
<gene>
    <name evidence="2" type="ORF">GP486_004801</name>
</gene>
<comment type="caution">
    <text evidence="2">The sequence shown here is derived from an EMBL/GenBank/DDBJ whole genome shotgun (WGS) entry which is preliminary data.</text>
</comment>
<sequence length="260" mass="26381">NAFRSLLDAPTPAPTTGRRKGIAASHGVLSSSNGSPSSKKRTYSAAEGPSTTSRSIQPRPIAAALNGESPGPAEVSSSLHGASGDGDQPRKKRGRPTKAETEAKRQAAALKGEVYPPPKHQKTPRSSISGGRATATDAAAEANAAAPLAVMTPVTGSGFMSTPGTAGTGTDAPGTGGKRRRGRPTKAEAAAKRALMEAATVSGGDENKNDDDDGDDIEEGADLDDDDPRPNKAARSSTGENAQEGKGAMDMESGDMHLDP</sequence>
<dbReference type="PRINTS" id="PR00929">
    <property type="entry name" value="ATHOOK"/>
</dbReference>
<evidence type="ECO:0000256" key="1">
    <source>
        <dbReference type="SAM" id="MobiDB-lite"/>
    </source>
</evidence>
<dbReference type="EMBL" id="JAGHQM010000814">
    <property type="protein sequence ID" value="KAH0558539.1"/>
    <property type="molecule type" value="Genomic_DNA"/>
</dbReference>
<dbReference type="Proteomes" id="UP000750711">
    <property type="component" value="Unassembled WGS sequence"/>
</dbReference>
<proteinExistence type="predicted"/>
<keyword evidence="3" id="KW-1185">Reference proteome</keyword>
<dbReference type="InterPro" id="IPR017956">
    <property type="entry name" value="AT_hook_DNA-bd_motif"/>
</dbReference>
<feature type="non-terminal residue" evidence="2">
    <location>
        <position position="1"/>
    </location>
</feature>
<feature type="compositionally biased region" description="Basic and acidic residues" evidence="1">
    <location>
        <begin position="185"/>
        <end position="195"/>
    </location>
</feature>
<protein>
    <submittedName>
        <fullName evidence="2">Uncharacterized protein</fullName>
    </submittedName>
</protein>
<evidence type="ECO:0000313" key="2">
    <source>
        <dbReference type="EMBL" id="KAH0558539.1"/>
    </source>
</evidence>
<accession>A0A9P8LAD3</accession>
<feature type="compositionally biased region" description="Acidic residues" evidence="1">
    <location>
        <begin position="208"/>
        <end position="227"/>
    </location>
</feature>
<organism evidence="2 3">
    <name type="scientific">Trichoglossum hirsutum</name>
    <dbReference type="NCBI Taxonomy" id="265104"/>
    <lineage>
        <taxon>Eukaryota</taxon>
        <taxon>Fungi</taxon>
        <taxon>Dikarya</taxon>
        <taxon>Ascomycota</taxon>
        <taxon>Pezizomycotina</taxon>
        <taxon>Geoglossomycetes</taxon>
        <taxon>Geoglossales</taxon>
        <taxon>Geoglossaceae</taxon>
        <taxon>Trichoglossum</taxon>
    </lineage>
</organism>
<reference evidence="2" key="1">
    <citation type="submission" date="2021-03" db="EMBL/GenBank/DDBJ databases">
        <title>Comparative genomics and phylogenomic investigation of the class Geoglossomycetes provide insights into ecological specialization and systematics.</title>
        <authorList>
            <person name="Melie T."/>
            <person name="Pirro S."/>
            <person name="Miller A.N."/>
            <person name="Quandt A."/>
        </authorList>
    </citation>
    <scope>NUCLEOTIDE SEQUENCE</scope>
    <source>
        <strain evidence="2">CAQ_001_2017</strain>
    </source>
</reference>
<feature type="region of interest" description="Disordered" evidence="1">
    <location>
        <begin position="156"/>
        <end position="260"/>
    </location>
</feature>